<dbReference type="Pfam" id="PF07529">
    <property type="entry name" value="HSA"/>
    <property type="match status" value="1"/>
</dbReference>
<protein>
    <recommendedName>
        <fullName evidence="8">Vacuolar import and degradation protein 21</fullName>
    </recommendedName>
</protein>
<feature type="compositionally biased region" description="Polar residues" evidence="9">
    <location>
        <begin position="195"/>
        <end position="211"/>
    </location>
</feature>
<sequence>MTEVERTDFSALIQSKRARCSSIRASKKRKLREVYCVATQRDALPLLDPPANDAEPSTQEERRFLNDNAVLKGPFLNERNLPPRQIPPFSLPKPQGTSPRPTSQNSSLDPPNHGKENGVGLAQSTAGSHAAQTRPDPDESRVATTIPPAATPGGAKLPIAEPSRVDPESLAPALPSTQTTVLDLPNGASHDGSIAASNTDLAVTSTANRSGTAGREVAFVEPDKQPTDSTAAQRWQNAEDVSREPASDAMDVDETPGRSDEQPRLSSLRKPPPLDASRPLDVLSSPGSTTQTATTPAVQDASPDTSPDNEGPPYPGDDDDPVRSKTDEDNHDLAGSAGAPDQNQREEGVDVAAAQPAPAPPTEPVDATTSASGLQSSTAIMETGASNQSVAPADSAPPSGHLSDSNTAAAAVALSDEALTTRPQSGSQATPSFAQDEAHQKTRRPSPLQLAGSATSQEITGPADAVSQEPGASFSASMSTPLTNGTGFDLKTQASQVSLADHVPDSQTEETVVHEHDQPPASSVLRARSLAEKHGHKHRRAHTVVFEKPKKKPGETIVASRSQSRPDRIPTGDYFVPLFFDGFTRQSPWMRSPEQLLVTSHKTISTPDCGIALHENQACKVLRRIYHLQQHDKWSLRQPKRCPEPTRPPSHWDLLLQEMRWMRTDFREERKWKRAVARSLAEACAEWVASSQEDRKVLQVNVRIPPLDGEHSSSKTGATPPEEESLPTPMPDLVPSGDADSPMDIDDEPRDWNAQTVAPSAIFALQDDEVVFGLQQSSASEQLLEELPLYGAPLKLPQFDVTGPAYDPDGQWRRPALPLSKYVEGEMTLKSAGPRPRRSRYQYAVEDEDDDDEVIFGDDQGRTSDLPPENADVALFRPEMKLVRDRLHAGHQFRPPTESLMPLQSFFESRIASQWTPAEDEELRKQVREYSYNWSLISKNISSKSLFISGEERRTPWECFERWVQLEGYPNDVARTQYFQTYQRRIDQAQRAIALANHNATQQAVPNGAVVPRRRPTLPVRVERRTPRRHLALIDAMKKLAKKREAAAAKQQQNTNNQSRRTSTEAPQQKLNIKTPEDYARARHERDKQMTEKIARTLAAQQQEAQRRAAMQGRSQTQMAQVAGAPGGSQAARTVAATHAAVAANPLLARTLGVAQQRPGMPMQQQNAIAAQMAAAGGLVPHMPVNGMAQPSQAQLAAFQQQQAVQRAALESRRIAEQQRRQQMVNQAQTQGQMPPQVQGHTPQPQQQQQQQQSQQPQQQQPQQQGGQPQQQQMPPQHSPPPAQTQPAQQPQQGPQPHPMPNGSVAQQGSPIIRNSMNGVNQNNYMINSMAPYTPNGMGMATSPGAVGMGMQNVGAGSPPAPNFNRQQQQLPPQIQAQIMEIENQIRVKYPNMSQQQAHGQALHIMQQRLMQNQVARNNVAQTAMDAAAGSPHQQQGMVNGMPAAASPHQYAQMLRQHQQQQQQVAQAQAANQVNQQQHQRQPSGGATPMAGR</sequence>
<keyword evidence="13" id="KW-1185">Reference proteome</keyword>
<feature type="compositionally biased region" description="Polar residues" evidence="9">
    <location>
        <begin position="95"/>
        <end position="109"/>
    </location>
</feature>
<comment type="similarity">
    <text evidence="2">Belongs to the EAF1 family.</text>
</comment>
<evidence type="ECO:0000256" key="1">
    <source>
        <dbReference type="ARBA" id="ARBA00004123"/>
    </source>
</evidence>
<evidence type="ECO:0000256" key="7">
    <source>
        <dbReference type="ARBA" id="ARBA00025178"/>
    </source>
</evidence>
<feature type="compositionally biased region" description="Low complexity" evidence="9">
    <location>
        <begin position="1048"/>
        <end position="1061"/>
    </location>
</feature>
<evidence type="ECO:0000313" key="12">
    <source>
        <dbReference type="EMBL" id="KAL2289004.1"/>
    </source>
</evidence>
<feature type="region of interest" description="Disordered" evidence="9">
    <location>
        <begin position="1456"/>
        <end position="1493"/>
    </location>
</feature>
<evidence type="ECO:0000256" key="9">
    <source>
        <dbReference type="SAM" id="MobiDB-lite"/>
    </source>
</evidence>
<keyword evidence="5" id="KW-0234">DNA repair</keyword>
<accession>A0ABR4F2T7</accession>
<dbReference type="SUPFAM" id="SSF46689">
    <property type="entry name" value="Homeodomain-like"/>
    <property type="match status" value="1"/>
</dbReference>
<feature type="compositionally biased region" description="Basic and acidic residues" evidence="9">
    <location>
        <begin position="1210"/>
        <end position="1220"/>
    </location>
</feature>
<feature type="region of interest" description="Disordered" evidence="9">
    <location>
        <begin position="41"/>
        <end position="480"/>
    </location>
</feature>
<dbReference type="PANTHER" id="PTHR46459:SF1">
    <property type="entry name" value="E1A-BINDING PROTEIN P400"/>
    <property type="match status" value="1"/>
</dbReference>
<feature type="compositionally biased region" description="Polar residues" evidence="9">
    <location>
        <begin position="370"/>
        <end position="390"/>
    </location>
</feature>
<evidence type="ECO:0000259" key="11">
    <source>
        <dbReference type="PROSITE" id="PS51204"/>
    </source>
</evidence>
<feature type="domain" description="Myb-like" evidence="10">
    <location>
        <begin position="913"/>
        <end position="967"/>
    </location>
</feature>
<feature type="compositionally biased region" description="Polar residues" evidence="9">
    <location>
        <begin position="122"/>
        <end position="131"/>
    </location>
</feature>
<dbReference type="EMBL" id="JBAWTH010000014">
    <property type="protein sequence ID" value="KAL2289004.1"/>
    <property type="molecule type" value="Genomic_DNA"/>
</dbReference>
<feature type="region of interest" description="Disordered" evidence="9">
    <location>
        <begin position="1210"/>
        <end position="1318"/>
    </location>
</feature>
<comment type="caution">
    <text evidence="12">The sequence shown here is derived from an EMBL/GenBank/DDBJ whole genome shotgun (WGS) entry which is preliminary data.</text>
</comment>
<keyword evidence="6" id="KW-0539">Nucleus</keyword>
<dbReference type="Pfam" id="PF13921">
    <property type="entry name" value="Myb_DNA-bind_6"/>
    <property type="match status" value="1"/>
</dbReference>
<evidence type="ECO:0000256" key="8">
    <source>
        <dbReference type="ARBA" id="ARBA00029670"/>
    </source>
</evidence>
<name>A0ABR4F2T7_9PEZI</name>
<organism evidence="12 13">
    <name type="scientific">Diaporthe vaccinii</name>
    <dbReference type="NCBI Taxonomy" id="105482"/>
    <lineage>
        <taxon>Eukaryota</taxon>
        <taxon>Fungi</taxon>
        <taxon>Dikarya</taxon>
        <taxon>Ascomycota</taxon>
        <taxon>Pezizomycotina</taxon>
        <taxon>Sordariomycetes</taxon>
        <taxon>Sordariomycetidae</taxon>
        <taxon>Diaporthales</taxon>
        <taxon>Diaporthaceae</taxon>
        <taxon>Diaporthe</taxon>
        <taxon>Diaporthe eres species complex</taxon>
    </lineage>
</organism>
<evidence type="ECO:0000256" key="5">
    <source>
        <dbReference type="ARBA" id="ARBA00023204"/>
    </source>
</evidence>
<feature type="compositionally biased region" description="Polar residues" evidence="9">
    <location>
        <begin position="227"/>
        <end position="236"/>
    </location>
</feature>
<feature type="region of interest" description="Disordered" evidence="9">
    <location>
        <begin position="704"/>
        <end position="748"/>
    </location>
</feature>
<feature type="compositionally biased region" description="Polar residues" evidence="9">
    <location>
        <begin position="1304"/>
        <end position="1318"/>
    </location>
</feature>
<dbReference type="Gene3D" id="1.10.10.60">
    <property type="entry name" value="Homeodomain-like"/>
    <property type="match status" value="1"/>
</dbReference>
<dbReference type="InterPro" id="IPR009057">
    <property type="entry name" value="Homeodomain-like_sf"/>
</dbReference>
<dbReference type="InterPro" id="IPR001005">
    <property type="entry name" value="SANT/Myb"/>
</dbReference>
<dbReference type="PROSITE" id="PS51204">
    <property type="entry name" value="HSA"/>
    <property type="match status" value="1"/>
</dbReference>
<dbReference type="PANTHER" id="PTHR46459">
    <property type="entry name" value="E1A-BINDING PROTEIN P400-RELATED"/>
    <property type="match status" value="1"/>
</dbReference>
<evidence type="ECO:0000256" key="4">
    <source>
        <dbReference type="ARBA" id="ARBA00022853"/>
    </source>
</evidence>
<dbReference type="Proteomes" id="UP001600888">
    <property type="component" value="Unassembled WGS sequence"/>
</dbReference>
<reference evidence="12 13" key="1">
    <citation type="submission" date="2024-03" db="EMBL/GenBank/DDBJ databases">
        <title>A high-quality draft genome sequence of Diaporthe vaccinii, a causative agent of upright dieback and viscid rot disease in cranberry plants.</title>
        <authorList>
            <person name="Sarrasin M."/>
            <person name="Lang B.F."/>
            <person name="Burger G."/>
        </authorList>
    </citation>
    <scope>NUCLEOTIDE SEQUENCE [LARGE SCALE GENOMIC DNA]</scope>
    <source>
        <strain evidence="12 13">IS7</strain>
    </source>
</reference>
<comment type="function">
    <text evidence="7">Component of the NuA4 histone acetyltransferase complex which is involved in transcriptional activation of selected genes principally by acetylation of nucleosomal histone H4 and H2A. The NuA4 complex is also involved in DNA repair.</text>
</comment>
<dbReference type="InterPro" id="IPR014012">
    <property type="entry name" value="HSA_dom"/>
</dbReference>
<feature type="compositionally biased region" description="Polar residues" evidence="9">
    <location>
        <begin position="421"/>
        <end position="433"/>
    </location>
</feature>
<proteinExistence type="inferred from homology"/>
<evidence type="ECO:0000256" key="6">
    <source>
        <dbReference type="ARBA" id="ARBA00023242"/>
    </source>
</evidence>
<dbReference type="PROSITE" id="PS50090">
    <property type="entry name" value="MYB_LIKE"/>
    <property type="match status" value="1"/>
</dbReference>
<evidence type="ECO:0000256" key="2">
    <source>
        <dbReference type="ARBA" id="ARBA00008913"/>
    </source>
</evidence>
<feature type="region of interest" description="Disordered" evidence="9">
    <location>
        <begin position="1042"/>
        <end position="1076"/>
    </location>
</feature>
<feature type="compositionally biased region" description="Low complexity" evidence="9">
    <location>
        <begin position="1221"/>
        <end position="1276"/>
    </location>
</feature>
<comment type="subcellular location">
    <subcellularLocation>
        <location evidence="1">Nucleus</location>
    </subcellularLocation>
</comment>
<feature type="domain" description="HSA" evidence="11">
    <location>
        <begin position="639"/>
        <end position="714"/>
    </location>
</feature>
<feature type="compositionally biased region" description="Basic and acidic residues" evidence="9">
    <location>
        <begin position="321"/>
        <end position="332"/>
    </location>
</feature>
<feature type="compositionally biased region" description="Low complexity" evidence="9">
    <location>
        <begin position="1456"/>
        <end position="1482"/>
    </location>
</feature>
<keyword evidence="3" id="KW-0227">DNA damage</keyword>
<keyword evidence="4" id="KW-0156">Chromatin regulator</keyword>
<feature type="compositionally biased region" description="Polar residues" evidence="9">
    <location>
        <begin position="285"/>
        <end position="306"/>
    </location>
</feature>
<dbReference type="SMART" id="SM00717">
    <property type="entry name" value="SANT"/>
    <property type="match status" value="1"/>
</dbReference>
<dbReference type="EMBL" id="JBAWTH010000014">
    <property type="protein sequence ID" value="KAL2289003.1"/>
    <property type="molecule type" value="Genomic_DNA"/>
</dbReference>
<evidence type="ECO:0000256" key="3">
    <source>
        <dbReference type="ARBA" id="ARBA00022763"/>
    </source>
</evidence>
<dbReference type="CDD" id="cd00167">
    <property type="entry name" value="SANT"/>
    <property type="match status" value="1"/>
</dbReference>
<evidence type="ECO:0000313" key="13">
    <source>
        <dbReference type="Proteomes" id="UP001600888"/>
    </source>
</evidence>
<feature type="region of interest" description="Disordered" evidence="9">
    <location>
        <begin position="496"/>
        <end position="521"/>
    </location>
</feature>
<evidence type="ECO:0000259" key="10">
    <source>
        <dbReference type="PROSITE" id="PS50090"/>
    </source>
</evidence>
<gene>
    <name evidence="12" type="ORF">FJTKL_02857</name>
</gene>
<dbReference type="SMART" id="SM00573">
    <property type="entry name" value="HSA"/>
    <property type="match status" value="1"/>
</dbReference>